<dbReference type="InterPro" id="IPR003598">
    <property type="entry name" value="Ig_sub2"/>
</dbReference>
<feature type="domain" description="Ig-like" evidence="17">
    <location>
        <begin position="432"/>
        <end position="524"/>
    </location>
</feature>
<evidence type="ECO:0000256" key="12">
    <source>
        <dbReference type="ARBA" id="ARBA00023319"/>
    </source>
</evidence>
<evidence type="ECO:0000256" key="7">
    <source>
        <dbReference type="ARBA" id="ARBA00022949"/>
    </source>
</evidence>
<keyword evidence="4 16" id="KW-0732">Signal</keyword>
<dbReference type="KEGG" id="dya:Dyak_GE15791"/>
<dbReference type="GO" id="GO:0005886">
    <property type="term" value="C:plasma membrane"/>
    <property type="evidence" value="ECO:0007669"/>
    <property type="project" value="UniProtKB-SubCell"/>
</dbReference>
<dbReference type="Pfam" id="PF00041">
    <property type="entry name" value="fn3"/>
    <property type="match status" value="3"/>
</dbReference>
<dbReference type="FunFam" id="2.60.40.10:FF:000035">
    <property type="entry name" value="Contactin 1"/>
    <property type="match status" value="1"/>
</dbReference>
<dbReference type="InterPro" id="IPR013098">
    <property type="entry name" value="Ig_I-set"/>
</dbReference>
<dbReference type="CDD" id="cd00063">
    <property type="entry name" value="FN3"/>
    <property type="match status" value="5"/>
</dbReference>
<comment type="subcellular location">
    <subcellularLocation>
        <location evidence="13">Cell junction</location>
        <location evidence="13">Septate junction</location>
    </subcellularLocation>
    <subcellularLocation>
        <location evidence="1">Cell membrane</location>
        <topology evidence="1">Single-pass type I membrane protein</topology>
    </subcellularLocation>
</comment>
<dbReference type="FunFam" id="2.60.40.10:FF:001687">
    <property type="entry name" value="Neuroglian, isoform E"/>
    <property type="match status" value="1"/>
</dbReference>
<feature type="region of interest" description="Disordered" evidence="14">
    <location>
        <begin position="1236"/>
        <end position="1302"/>
    </location>
</feature>
<dbReference type="FunFam" id="2.60.40.10:FF:002060">
    <property type="entry name" value="Neuroglian, isoform D"/>
    <property type="match status" value="1"/>
</dbReference>
<keyword evidence="9 15" id="KW-0472">Membrane</keyword>
<feature type="domain" description="Ig-like" evidence="17">
    <location>
        <begin position="140"/>
        <end position="225"/>
    </location>
</feature>
<feature type="region of interest" description="Disordered" evidence="14">
    <location>
        <begin position="1172"/>
        <end position="1223"/>
    </location>
</feature>
<feature type="domain" description="Fibronectin type-III" evidence="18">
    <location>
        <begin position="818"/>
        <end position="915"/>
    </location>
</feature>
<feature type="compositionally biased region" description="Polar residues" evidence="14">
    <location>
        <begin position="1188"/>
        <end position="1203"/>
    </location>
</feature>
<evidence type="ECO:0000256" key="4">
    <source>
        <dbReference type="ARBA" id="ARBA00022729"/>
    </source>
</evidence>
<dbReference type="SMART" id="SM00408">
    <property type="entry name" value="IGc2"/>
    <property type="match status" value="6"/>
</dbReference>
<dbReference type="Pfam" id="PF00047">
    <property type="entry name" value="ig"/>
    <property type="match status" value="2"/>
</dbReference>
<dbReference type="GO" id="GO:0019991">
    <property type="term" value="P:septate junction assembly"/>
    <property type="evidence" value="ECO:0007669"/>
    <property type="project" value="UniProtKB-ARBA"/>
</dbReference>
<keyword evidence="8 15" id="KW-1133">Transmembrane helix</keyword>
<feature type="domain" description="Ig-like" evidence="17">
    <location>
        <begin position="29"/>
        <end position="133"/>
    </location>
</feature>
<feature type="domain" description="Fibronectin type-III" evidence="18">
    <location>
        <begin position="716"/>
        <end position="813"/>
    </location>
</feature>
<feature type="domain" description="Ig-like" evidence="17">
    <location>
        <begin position="527"/>
        <end position="610"/>
    </location>
</feature>
<feature type="compositionally biased region" description="Low complexity" evidence="14">
    <location>
        <begin position="1268"/>
        <end position="1302"/>
    </location>
</feature>
<evidence type="ECO:0000256" key="6">
    <source>
        <dbReference type="ARBA" id="ARBA00022889"/>
    </source>
</evidence>
<evidence type="ECO:0000313" key="20">
    <source>
        <dbReference type="Proteomes" id="UP000002282"/>
    </source>
</evidence>
<dbReference type="GO" id="GO:0005918">
    <property type="term" value="C:septate junction"/>
    <property type="evidence" value="ECO:0007669"/>
    <property type="project" value="UniProtKB-SubCell"/>
</dbReference>
<dbReference type="GO" id="GO:0098609">
    <property type="term" value="P:cell-cell adhesion"/>
    <property type="evidence" value="ECO:0007669"/>
    <property type="project" value="UniProtKB-ARBA"/>
</dbReference>
<dbReference type="SUPFAM" id="SSF48726">
    <property type="entry name" value="Immunoglobulin"/>
    <property type="match status" value="6"/>
</dbReference>
<dbReference type="GO" id="GO:0030424">
    <property type="term" value="C:axon"/>
    <property type="evidence" value="ECO:0007669"/>
    <property type="project" value="UniProtKB-ARBA"/>
</dbReference>
<dbReference type="PROSITE" id="PS50835">
    <property type="entry name" value="IG_LIKE"/>
    <property type="match status" value="6"/>
</dbReference>
<dbReference type="GO" id="GO:0061343">
    <property type="term" value="P:cell adhesion involved in heart morphogenesis"/>
    <property type="evidence" value="ECO:0007669"/>
    <property type="project" value="UniProtKB-ARBA"/>
</dbReference>
<evidence type="ECO:0000256" key="1">
    <source>
        <dbReference type="ARBA" id="ARBA00004251"/>
    </source>
</evidence>
<evidence type="ECO:0000256" key="8">
    <source>
        <dbReference type="ARBA" id="ARBA00022989"/>
    </source>
</evidence>
<keyword evidence="6" id="KW-0130">Cell adhesion</keyword>
<dbReference type="InterPro" id="IPR013783">
    <property type="entry name" value="Ig-like_fold"/>
</dbReference>
<dbReference type="Gene3D" id="2.60.40.10">
    <property type="entry name" value="Immunoglobulins"/>
    <property type="match status" value="11"/>
</dbReference>
<dbReference type="SUPFAM" id="SSF49265">
    <property type="entry name" value="Fibronectin type III"/>
    <property type="match status" value="3"/>
</dbReference>
<feature type="chain" id="PRO_5006403462" evidence="16">
    <location>
        <begin position="24"/>
        <end position="1309"/>
    </location>
</feature>
<dbReference type="InterPro" id="IPR026966">
    <property type="entry name" value="Neurofascin/L1/NrCAM_C"/>
</dbReference>
<dbReference type="InterPro" id="IPR036179">
    <property type="entry name" value="Ig-like_dom_sf"/>
</dbReference>
<evidence type="ECO:0000256" key="9">
    <source>
        <dbReference type="ARBA" id="ARBA00023136"/>
    </source>
</evidence>
<dbReference type="Pfam" id="PF13882">
    <property type="entry name" value="Bravo_FIGEY"/>
    <property type="match status" value="1"/>
</dbReference>
<feature type="domain" description="Fibronectin type-III" evidence="18">
    <location>
        <begin position="916"/>
        <end position="1017"/>
    </location>
</feature>
<dbReference type="FunFam" id="2.60.40.10:FF:000005">
    <property type="entry name" value="Neuronal cell adhesion molecule"/>
    <property type="match status" value="1"/>
</dbReference>
<keyword evidence="12" id="KW-0393">Immunoglobulin domain</keyword>
<evidence type="ECO:0000256" key="15">
    <source>
        <dbReference type="SAM" id="Phobius"/>
    </source>
</evidence>
<reference evidence="19 20" key="1">
    <citation type="journal article" date="2007" name="Nature">
        <title>Evolution of genes and genomes on the Drosophila phylogeny.</title>
        <authorList>
            <consortium name="Drosophila 12 Genomes Consortium"/>
            <person name="Clark A.G."/>
            <person name="Eisen M.B."/>
            <person name="Smith D.R."/>
            <person name="Bergman C.M."/>
            <person name="Oliver B."/>
            <person name="Markow T.A."/>
            <person name="Kaufman T.C."/>
            <person name="Kellis M."/>
            <person name="Gelbart W."/>
            <person name="Iyer V.N."/>
            <person name="Pollard D.A."/>
            <person name="Sackton T.B."/>
            <person name="Larracuente A.M."/>
            <person name="Singh N.D."/>
            <person name="Abad J.P."/>
            <person name="Abt D.N."/>
            <person name="Adryan B."/>
            <person name="Aguade M."/>
            <person name="Akashi H."/>
            <person name="Anderson W.W."/>
            <person name="Aquadro C.F."/>
            <person name="Ardell D.H."/>
            <person name="Arguello R."/>
            <person name="Artieri C.G."/>
            <person name="Barbash D.A."/>
            <person name="Barker D."/>
            <person name="Barsanti P."/>
            <person name="Batterham P."/>
            <person name="Batzoglou S."/>
            <person name="Begun D."/>
            <person name="Bhutkar A."/>
            <person name="Blanco E."/>
            <person name="Bosak S.A."/>
            <person name="Bradley R.K."/>
            <person name="Brand A.D."/>
            <person name="Brent M.R."/>
            <person name="Brooks A.N."/>
            <person name="Brown R.H."/>
            <person name="Butlin R.K."/>
            <person name="Caggese C."/>
            <person name="Calvi B.R."/>
            <person name="Bernardo de Carvalho A."/>
            <person name="Caspi A."/>
            <person name="Castrezana S."/>
            <person name="Celniker S.E."/>
            <person name="Chang J.L."/>
            <person name="Chapple C."/>
            <person name="Chatterji S."/>
            <person name="Chinwalla A."/>
            <person name="Civetta A."/>
            <person name="Clifton S.W."/>
            <person name="Comeron J.M."/>
            <person name="Costello J.C."/>
            <person name="Coyne J.A."/>
            <person name="Daub J."/>
            <person name="David R.G."/>
            <person name="Delcher A.L."/>
            <person name="Delehaunty K."/>
            <person name="Do C.B."/>
            <person name="Ebling H."/>
            <person name="Edwards K."/>
            <person name="Eickbush T."/>
            <person name="Evans J.D."/>
            <person name="Filipski A."/>
            <person name="Findeiss S."/>
            <person name="Freyhult E."/>
            <person name="Fulton L."/>
            <person name="Fulton R."/>
            <person name="Garcia A.C."/>
            <person name="Gardiner A."/>
            <person name="Garfield D.A."/>
            <person name="Garvin B.E."/>
            <person name="Gibson G."/>
            <person name="Gilbert D."/>
            <person name="Gnerre S."/>
            <person name="Godfrey J."/>
            <person name="Good R."/>
            <person name="Gotea V."/>
            <person name="Gravely B."/>
            <person name="Greenberg A.J."/>
            <person name="Griffiths-Jones S."/>
            <person name="Gross S."/>
            <person name="Guigo R."/>
            <person name="Gustafson E.A."/>
            <person name="Haerty W."/>
            <person name="Hahn M.W."/>
            <person name="Halligan D.L."/>
            <person name="Halpern A.L."/>
            <person name="Halter G.M."/>
            <person name="Han M.V."/>
            <person name="Heger A."/>
            <person name="Hillier L."/>
            <person name="Hinrichs A.S."/>
            <person name="Holmes I."/>
            <person name="Hoskins R.A."/>
            <person name="Hubisz M.J."/>
            <person name="Hultmark D."/>
            <person name="Huntley M.A."/>
            <person name="Jaffe D.B."/>
            <person name="Jagadeeshan S."/>
            <person name="Jeck W.R."/>
            <person name="Johnson J."/>
            <person name="Jones C.D."/>
            <person name="Jordan W.C."/>
            <person name="Karpen G.H."/>
            <person name="Kataoka E."/>
            <person name="Keightley P.D."/>
            <person name="Kheradpour P."/>
            <person name="Kirkness E.F."/>
            <person name="Koerich L.B."/>
            <person name="Kristiansen K."/>
            <person name="Kudrna D."/>
            <person name="Kulathinal R.J."/>
            <person name="Kumar S."/>
            <person name="Kwok R."/>
            <person name="Lander E."/>
            <person name="Langley C.H."/>
            <person name="Lapoint R."/>
            <person name="Lazzaro B.P."/>
            <person name="Lee S.J."/>
            <person name="Levesque L."/>
            <person name="Li R."/>
            <person name="Lin C.F."/>
            <person name="Lin M.F."/>
            <person name="Lindblad-Toh K."/>
            <person name="Llopart A."/>
            <person name="Long M."/>
            <person name="Low L."/>
            <person name="Lozovsky E."/>
            <person name="Lu J."/>
            <person name="Luo M."/>
            <person name="Machado C.A."/>
            <person name="Makalowski W."/>
            <person name="Marzo M."/>
            <person name="Matsuda M."/>
            <person name="Matzkin L."/>
            <person name="McAllister B."/>
            <person name="McBride C.S."/>
            <person name="McKernan B."/>
            <person name="McKernan K."/>
            <person name="Mendez-Lago M."/>
            <person name="Minx P."/>
            <person name="Mollenhauer M.U."/>
            <person name="Montooth K."/>
            <person name="Mount S.M."/>
            <person name="Mu X."/>
            <person name="Myers E."/>
            <person name="Negre B."/>
            <person name="Newfeld S."/>
            <person name="Nielsen R."/>
            <person name="Noor M.A."/>
            <person name="O'Grady P."/>
            <person name="Pachter L."/>
            <person name="Papaceit M."/>
            <person name="Parisi M.J."/>
            <person name="Parisi M."/>
            <person name="Parts L."/>
            <person name="Pedersen J.S."/>
            <person name="Pesole G."/>
            <person name="Phillippy A.M."/>
            <person name="Ponting C.P."/>
            <person name="Pop M."/>
            <person name="Porcelli D."/>
            <person name="Powell J.R."/>
            <person name="Prohaska S."/>
            <person name="Pruitt K."/>
            <person name="Puig M."/>
            <person name="Quesneville H."/>
            <person name="Ram K.R."/>
            <person name="Rand D."/>
            <person name="Rasmussen M.D."/>
            <person name="Reed L.K."/>
            <person name="Reenan R."/>
            <person name="Reily A."/>
            <person name="Remington K.A."/>
            <person name="Rieger T.T."/>
            <person name="Ritchie M.G."/>
            <person name="Robin C."/>
            <person name="Rogers Y.H."/>
            <person name="Rohde C."/>
            <person name="Rozas J."/>
            <person name="Rubenfield M.J."/>
            <person name="Ruiz A."/>
            <person name="Russo S."/>
            <person name="Salzberg S.L."/>
            <person name="Sanchez-Gracia A."/>
            <person name="Saranga D.J."/>
            <person name="Sato H."/>
            <person name="Schaeffer S.W."/>
            <person name="Schatz M.C."/>
            <person name="Schlenke T."/>
            <person name="Schwartz R."/>
            <person name="Segarra C."/>
            <person name="Singh R.S."/>
            <person name="Sirot L."/>
            <person name="Sirota M."/>
            <person name="Sisneros N.B."/>
            <person name="Smith C.D."/>
            <person name="Smith T.F."/>
            <person name="Spieth J."/>
            <person name="Stage D.E."/>
            <person name="Stark A."/>
            <person name="Stephan W."/>
            <person name="Strausberg R.L."/>
            <person name="Strempel S."/>
            <person name="Sturgill D."/>
            <person name="Sutton G."/>
            <person name="Sutton G.G."/>
            <person name="Tao W."/>
            <person name="Teichmann S."/>
            <person name="Tobari Y.N."/>
            <person name="Tomimura Y."/>
            <person name="Tsolas J.M."/>
            <person name="Valente V.L."/>
            <person name="Venter E."/>
            <person name="Venter J.C."/>
            <person name="Vicario S."/>
            <person name="Vieira F.G."/>
            <person name="Vilella A.J."/>
            <person name="Villasante A."/>
            <person name="Walenz B."/>
            <person name="Wang J."/>
            <person name="Wasserman M."/>
            <person name="Watts T."/>
            <person name="Wilson D."/>
            <person name="Wilson R.K."/>
            <person name="Wing R.A."/>
            <person name="Wolfner M.F."/>
            <person name="Wong A."/>
            <person name="Wong G.K."/>
            <person name="Wu C.I."/>
            <person name="Wu G."/>
            <person name="Yamamoto D."/>
            <person name="Yang H.P."/>
            <person name="Yang S.P."/>
            <person name="Yorke J.A."/>
            <person name="Yoshida K."/>
            <person name="Zdobnov E."/>
            <person name="Zhang P."/>
            <person name="Zhang Y."/>
            <person name="Zimin A.V."/>
            <person name="Baldwin J."/>
            <person name="Abdouelleil A."/>
            <person name="Abdulkadir J."/>
            <person name="Abebe A."/>
            <person name="Abera B."/>
            <person name="Abreu J."/>
            <person name="Acer S.C."/>
            <person name="Aftuck L."/>
            <person name="Alexander A."/>
            <person name="An P."/>
            <person name="Anderson E."/>
            <person name="Anderson S."/>
            <person name="Arachi H."/>
            <person name="Azer M."/>
            <person name="Bachantsang P."/>
            <person name="Barry A."/>
            <person name="Bayul T."/>
            <person name="Berlin A."/>
            <person name="Bessette D."/>
            <person name="Bloom T."/>
            <person name="Blye J."/>
            <person name="Boguslavskiy L."/>
            <person name="Bonnet C."/>
            <person name="Boukhgalter B."/>
            <person name="Bourzgui I."/>
            <person name="Brown A."/>
            <person name="Cahill P."/>
            <person name="Channer S."/>
            <person name="Cheshatsang Y."/>
            <person name="Chuda L."/>
            <person name="Citroen M."/>
            <person name="Collymore A."/>
            <person name="Cooke P."/>
            <person name="Costello M."/>
            <person name="D'Aco K."/>
            <person name="Daza R."/>
            <person name="De Haan G."/>
            <person name="DeGray S."/>
            <person name="DeMaso C."/>
            <person name="Dhargay N."/>
            <person name="Dooley K."/>
            <person name="Dooley E."/>
            <person name="Doricent M."/>
            <person name="Dorje P."/>
            <person name="Dorjee K."/>
            <person name="Dupes A."/>
            <person name="Elong R."/>
            <person name="Falk J."/>
            <person name="Farina A."/>
            <person name="Faro S."/>
            <person name="Ferguson D."/>
            <person name="Fisher S."/>
            <person name="Foley C.D."/>
            <person name="Franke A."/>
            <person name="Friedrich D."/>
            <person name="Gadbois L."/>
            <person name="Gearin G."/>
            <person name="Gearin C.R."/>
            <person name="Giannoukos G."/>
            <person name="Goode T."/>
            <person name="Graham J."/>
            <person name="Grandbois E."/>
            <person name="Grewal S."/>
            <person name="Gyaltsen K."/>
            <person name="Hafez N."/>
            <person name="Hagos B."/>
            <person name="Hall J."/>
            <person name="Henson C."/>
            <person name="Hollinger A."/>
            <person name="Honan T."/>
            <person name="Huard M.D."/>
            <person name="Hughes L."/>
            <person name="Hurhula B."/>
            <person name="Husby M.E."/>
            <person name="Kamat A."/>
            <person name="Kanga B."/>
            <person name="Kashin S."/>
            <person name="Khazanovich D."/>
            <person name="Kisner P."/>
            <person name="Lance K."/>
            <person name="Lara M."/>
            <person name="Lee W."/>
            <person name="Lennon N."/>
            <person name="Letendre F."/>
            <person name="LeVine R."/>
            <person name="Lipovsky A."/>
            <person name="Liu X."/>
            <person name="Liu J."/>
            <person name="Liu S."/>
            <person name="Lokyitsang T."/>
            <person name="Lokyitsang Y."/>
            <person name="Lubonja R."/>
            <person name="Lui A."/>
            <person name="MacDonald P."/>
            <person name="Magnisalis V."/>
            <person name="Maru K."/>
            <person name="Matthews C."/>
            <person name="McCusker W."/>
            <person name="McDonough S."/>
            <person name="Mehta T."/>
            <person name="Meldrim J."/>
            <person name="Meneus L."/>
            <person name="Mihai O."/>
            <person name="Mihalev A."/>
            <person name="Mihova T."/>
            <person name="Mittelman R."/>
            <person name="Mlenga V."/>
            <person name="Montmayeur A."/>
            <person name="Mulrain L."/>
            <person name="Navidi A."/>
            <person name="Naylor J."/>
            <person name="Negash T."/>
            <person name="Nguyen T."/>
            <person name="Nguyen N."/>
            <person name="Nicol R."/>
            <person name="Norbu C."/>
            <person name="Norbu N."/>
            <person name="Novod N."/>
            <person name="O'Neill B."/>
            <person name="Osman S."/>
            <person name="Markiewicz E."/>
            <person name="Oyono O.L."/>
            <person name="Patti C."/>
            <person name="Phunkhang P."/>
            <person name="Pierre F."/>
            <person name="Priest M."/>
            <person name="Raghuraman S."/>
            <person name="Rege F."/>
            <person name="Reyes R."/>
            <person name="Rise C."/>
            <person name="Rogov P."/>
            <person name="Ross K."/>
            <person name="Ryan E."/>
            <person name="Settipalli S."/>
            <person name="Shea T."/>
            <person name="Sherpa N."/>
            <person name="Shi L."/>
            <person name="Shih D."/>
            <person name="Sparrow T."/>
            <person name="Spaulding J."/>
            <person name="Stalker J."/>
            <person name="Stange-Thomann N."/>
            <person name="Stavropoulos S."/>
            <person name="Stone C."/>
            <person name="Strader C."/>
            <person name="Tesfaye S."/>
            <person name="Thomson T."/>
            <person name="Thoulutsang Y."/>
            <person name="Thoulutsang D."/>
            <person name="Topham K."/>
            <person name="Topping I."/>
            <person name="Tsamla T."/>
            <person name="Vassiliev H."/>
            <person name="Vo A."/>
            <person name="Wangchuk T."/>
            <person name="Wangdi T."/>
            <person name="Weiand M."/>
            <person name="Wilkinson J."/>
            <person name="Wilson A."/>
            <person name="Yadav S."/>
            <person name="Young G."/>
            <person name="Yu Q."/>
            <person name="Zembek L."/>
            <person name="Zhong D."/>
            <person name="Zimmer A."/>
            <person name="Zwirko Z."/>
            <person name="Jaffe D.B."/>
            <person name="Alvarez P."/>
            <person name="Brockman W."/>
            <person name="Butler J."/>
            <person name="Chin C."/>
            <person name="Gnerre S."/>
            <person name="Grabherr M."/>
            <person name="Kleber M."/>
            <person name="Mauceli E."/>
            <person name="MacCallum I."/>
        </authorList>
    </citation>
    <scope>NUCLEOTIDE SEQUENCE [LARGE SCALE GENOMIC DNA]</scope>
    <source>
        <strain evidence="20">Tai18E2 / Tucson 14021-0261.01</strain>
    </source>
</reference>
<dbReference type="FunFam" id="2.60.40.10:FF:001718">
    <property type="entry name" value="Neuroglian, isoform D"/>
    <property type="match status" value="1"/>
</dbReference>
<keyword evidence="5" id="KW-0677">Repeat</keyword>
<evidence type="ECO:0000256" key="11">
    <source>
        <dbReference type="ARBA" id="ARBA00023180"/>
    </source>
</evidence>
<evidence type="ECO:0000256" key="13">
    <source>
        <dbReference type="ARBA" id="ARBA00060461"/>
    </source>
</evidence>
<dbReference type="InterPro" id="IPR003599">
    <property type="entry name" value="Ig_sub"/>
</dbReference>
<dbReference type="InterPro" id="IPR036116">
    <property type="entry name" value="FN3_sf"/>
</dbReference>
<evidence type="ECO:0000259" key="17">
    <source>
        <dbReference type="PROSITE" id="PS50835"/>
    </source>
</evidence>
<dbReference type="Proteomes" id="UP000002282">
    <property type="component" value="Chromosome X"/>
</dbReference>
<dbReference type="FunFam" id="2.60.40.10:FF:000028">
    <property type="entry name" value="Neuronal cell adhesion molecule"/>
    <property type="match status" value="1"/>
</dbReference>
<dbReference type="PANTHER" id="PTHR44170:SF6">
    <property type="entry name" value="CONTACTIN"/>
    <property type="match status" value="1"/>
</dbReference>
<dbReference type="FunFam" id="2.60.40.10:FF:000047">
    <property type="entry name" value="Contactin 1"/>
    <property type="match status" value="1"/>
</dbReference>
<keyword evidence="2" id="KW-1003">Cell membrane</keyword>
<dbReference type="Pfam" id="PF07679">
    <property type="entry name" value="I-set"/>
    <property type="match status" value="2"/>
</dbReference>
<feature type="domain" description="Fibronectin type-III" evidence="18">
    <location>
        <begin position="614"/>
        <end position="711"/>
    </location>
</feature>
<keyword evidence="3 15" id="KW-0812">Transmembrane</keyword>
<evidence type="ECO:0000256" key="5">
    <source>
        <dbReference type="ARBA" id="ARBA00022737"/>
    </source>
</evidence>
<sequence length="1309" mass="144204">MWRQSTILAALLVALLCAGSAESKGNRPPRITKQPAPGELLFKVAQQNKEIDNPFIIECEADGQPEPEYSWIKNGKKFDWQAYDNRMLRQPGRGTLVITIPKDEDRGHYQCFASNEFGTATSNSVYVRKAELNAFKDEPPKSQEAVEGEPFMLKCAAPDGFPSPTVNWMIQDSFDGNIKSINNSRMTLDPEGNLWFSNVTREDASSDFYYACSATSVFRSEYKIGNKVLLDVKQMGVSASQNKHPPVRQYVSRRQSLALRGKRMELFCIYGGTPLPQTVWSRDGQRIQWSDRITQGHYGKSLVIRQTNFDDAGTYTCDVSNGVGNAQSFSIILNVNSVPYFTKEPEIATAAEDEEVVFECRAAGVPEPKISWIHNGKPIEQSTPNPRRTVTDNTIRIINLVKGDTGNYGCNATNSLGYVYKDVYLNVQAEPPTISEAPAAVSTVDGRNVTIKCRVNGSPKPLVKWLRSSNWLTGGRYNVQANGDLEIQDVTFSDAGKYTCYAQNKFGEIQADGSLVVKEHTRITQEPQNYEVAAGQSATFRCNEAHDDTLEIEIDWWKDGQSIDFEAQPRFVKTNDNSLTIAKTIELDSGEYTCVARTRLDEATARANLIVQDVPNAPKLTGITCQADKAEIHWEQQGDNRSPILHYTIQFNTSFTPSSWDAAYEKVPNTDSSFVVQMSPWANYTFRVIAFNKIGASPPSAHSDSCTTQPDVPFKNPDNVVGQGNEPNNLVISWTPMPEIEHNAPNFHYYVSWKRDIPAAAWENNNIFDWRQNNIVIADQPTFVKYLIKVVAINERGESNVAAEEVVGYSGEDRPLDAPTNFTMRQITSSTSAYMAWTPVSEESVRGHFKGYKIQTWSENEGEEGLREIHVKGDAHNALVTQFKPDSKNFARILAYNGRFNGPPSAVIDFDTPEGVPSPVQGLDAYPLGSSAFMLHWKKPLYPNGKLTGYKIYYEEVKESYVGERREHDPHITDPRITHMKMAGLKPNSKYRISITATTKMGEGSEHYIEKTTLKDAVNVAPATPSFSWEQLPSDNGLAKFRINWLPSTEGHPGTHFFTMHRVKGETQWIRKDEEKNADYQVVGGLDPETAYEFRVVSVDGHFNTVSATQEIDTNTVEGPIMVANETVANAGWFIGMMLALAFIIILFIIICIIRRNRGGKYDVHDRELANGRRDYPEEGGFHEYSQPLDNKSAGRQSVSSANKPGVESDTDSMAEYGDGDTGQFTEDGSFIGQYVPGKLQPPVSPQPLNNSAAAHQPAPTAGGSGAAGSAAGAAGASGASSSSAGGAAAGGATASNGGAAAGAVATYV</sequence>
<evidence type="ECO:0000256" key="14">
    <source>
        <dbReference type="SAM" id="MobiDB-lite"/>
    </source>
</evidence>
<evidence type="ECO:0000256" key="10">
    <source>
        <dbReference type="ARBA" id="ARBA00023157"/>
    </source>
</evidence>
<name>A0A0R1EHH6_DROYA</name>
<dbReference type="EMBL" id="CM000162">
    <property type="protein sequence ID" value="KRK06660.1"/>
    <property type="molecule type" value="Genomic_DNA"/>
</dbReference>
<feature type="domain" description="Ig-like" evidence="17">
    <location>
        <begin position="339"/>
        <end position="426"/>
    </location>
</feature>
<evidence type="ECO:0000256" key="16">
    <source>
        <dbReference type="SAM" id="SignalP"/>
    </source>
</evidence>
<dbReference type="GO" id="GO:0008366">
    <property type="term" value="P:axon ensheathment"/>
    <property type="evidence" value="ECO:0007669"/>
    <property type="project" value="UniProtKB-ARBA"/>
</dbReference>
<evidence type="ECO:0000256" key="3">
    <source>
        <dbReference type="ARBA" id="ARBA00022692"/>
    </source>
</evidence>
<protein>
    <submittedName>
        <fullName evidence="19">Uncharacterized protein, isoform D</fullName>
    </submittedName>
</protein>
<evidence type="ECO:0000259" key="18">
    <source>
        <dbReference type="PROSITE" id="PS50853"/>
    </source>
</evidence>
<dbReference type="InterPro" id="IPR013151">
    <property type="entry name" value="Immunoglobulin_dom"/>
</dbReference>
<evidence type="ECO:0000313" key="19">
    <source>
        <dbReference type="EMBL" id="KRK06660.1"/>
    </source>
</evidence>
<keyword evidence="7" id="KW-0965">Cell junction</keyword>
<proteinExistence type="predicted"/>
<dbReference type="FunFam" id="2.60.40.10:FF:000004">
    <property type="entry name" value="DCC isoform 1"/>
    <property type="match status" value="1"/>
</dbReference>
<dbReference type="Pfam" id="PF13927">
    <property type="entry name" value="Ig_3"/>
    <property type="match status" value="2"/>
</dbReference>
<dbReference type="FunFam" id="2.60.40.10:FF:001928">
    <property type="entry name" value="neuroglian isoform X2"/>
    <property type="match status" value="1"/>
</dbReference>
<keyword evidence="20" id="KW-1185">Reference proteome</keyword>
<accession>A0A0R1EHH6</accession>
<reference evidence="19 20" key="2">
    <citation type="journal article" date="2007" name="PLoS Biol.">
        <title>Principles of genome evolution in the Drosophila melanogaster species group.</title>
        <authorList>
            <person name="Ranz J.M."/>
            <person name="Maurin D."/>
            <person name="Chan Y.S."/>
            <person name="von Grotthuss M."/>
            <person name="Hillier L.W."/>
            <person name="Roote J."/>
            <person name="Ashburner M."/>
            <person name="Bergman C.M."/>
        </authorList>
    </citation>
    <scope>NUCLEOTIDE SEQUENCE [LARGE SCALE GENOMIC DNA]</scope>
    <source>
        <strain evidence="20">Tai18E2 / Tucson 14021-0261.01</strain>
    </source>
</reference>
<organism evidence="19 20">
    <name type="scientific">Drosophila yakuba</name>
    <name type="common">Fruit fly</name>
    <dbReference type="NCBI Taxonomy" id="7245"/>
    <lineage>
        <taxon>Eukaryota</taxon>
        <taxon>Metazoa</taxon>
        <taxon>Ecdysozoa</taxon>
        <taxon>Arthropoda</taxon>
        <taxon>Hexapoda</taxon>
        <taxon>Insecta</taxon>
        <taxon>Pterygota</taxon>
        <taxon>Neoptera</taxon>
        <taxon>Endopterygota</taxon>
        <taxon>Diptera</taxon>
        <taxon>Brachycera</taxon>
        <taxon>Muscomorpha</taxon>
        <taxon>Ephydroidea</taxon>
        <taxon>Drosophilidae</taxon>
        <taxon>Drosophila</taxon>
        <taxon>Sophophora</taxon>
    </lineage>
</organism>
<dbReference type="InterPro" id="IPR007110">
    <property type="entry name" value="Ig-like_dom"/>
</dbReference>
<dbReference type="PROSITE" id="PS50853">
    <property type="entry name" value="FN3"/>
    <property type="match status" value="4"/>
</dbReference>
<feature type="transmembrane region" description="Helical" evidence="15">
    <location>
        <begin position="1131"/>
        <end position="1154"/>
    </location>
</feature>
<dbReference type="PANTHER" id="PTHR44170">
    <property type="entry name" value="PROTEIN SIDEKICK"/>
    <property type="match status" value="1"/>
</dbReference>
<feature type="compositionally biased region" description="Basic and acidic residues" evidence="14">
    <location>
        <begin position="1172"/>
        <end position="1182"/>
    </location>
</feature>
<dbReference type="SMART" id="SM00060">
    <property type="entry name" value="FN3"/>
    <property type="match status" value="5"/>
</dbReference>
<dbReference type="SMART" id="SM00409">
    <property type="entry name" value="IG"/>
    <property type="match status" value="6"/>
</dbReference>
<keyword evidence="10" id="KW-1015">Disulfide bond</keyword>
<dbReference type="OrthoDB" id="6244967at2759"/>
<dbReference type="CDD" id="cd20978">
    <property type="entry name" value="IgI_4_hemolin-like"/>
    <property type="match status" value="1"/>
</dbReference>
<feature type="domain" description="Ig-like" evidence="17">
    <location>
        <begin position="245"/>
        <end position="330"/>
    </location>
</feature>
<dbReference type="SMR" id="A0A0R1EHH6"/>
<feature type="signal peptide" evidence="16">
    <location>
        <begin position="1"/>
        <end position="23"/>
    </location>
</feature>
<dbReference type="FunFam" id="2.60.40.10:FF:000238">
    <property type="entry name" value="Neuronal cell adhesion molecule"/>
    <property type="match status" value="1"/>
</dbReference>
<dbReference type="InterPro" id="IPR003961">
    <property type="entry name" value="FN3_dom"/>
</dbReference>
<keyword evidence="11" id="KW-0325">Glycoprotein</keyword>
<evidence type="ECO:0000256" key="2">
    <source>
        <dbReference type="ARBA" id="ARBA00022475"/>
    </source>
</evidence>
<gene>
    <name evidence="19" type="primary">Dyak\GE15791</name>
    <name evidence="19" type="synonym">dyak_GLEANR_17272</name>
    <name evidence="19" type="synonym">GE15791</name>
    <name evidence="19" type="ORF">Dyak_GE15791</name>
</gene>
<dbReference type="GO" id="GO:0060857">
    <property type="term" value="P:establishment of glial blood-brain barrier"/>
    <property type="evidence" value="ECO:0007669"/>
    <property type="project" value="UniProtKB-ARBA"/>
</dbReference>
<dbReference type="GO" id="GO:0021682">
    <property type="term" value="P:nerve maturation"/>
    <property type="evidence" value="ECO:0007669"/>
    <property type="project" value="UniProtKB-ARBA"/>
</dbReference>